<keyword evidence="16" id="KW-0812">Transmembrane</keyword>
<dbReference type="Gene3D" id="3.90.230.10">
    <property type="entry name" value="Creatinase/methionine aminopeptidase superfamily"/>
    <property type="match status" value="1"/>
</dbReference>
<dbReference type="Pfam" id="PF04082">
    <property type="entry name" value="Fungal_trans"/>
    <property type="match status" value="1"/>
</dbReference>
<dbReference type="Pfam" id="PF05195">
    <property type="entry name" value="AMP_N"/>
    <property type="match status" value="1"/>
</dbReference>
<protein>
    <recommendedName>
        <fullName evidence="13">Prolidase</fullName>
    </recommendedName>
</protein>
<dbReference type="InterPro" id="IPR029149">
    <property type="entry name" value="Creatin/AminoP/Spt16_N"/>
</dbReference>
<dbReference type="InterPro" id="IPR036864">
    <property type="entry name" value="Zn2-C6_fun-type_DNA-bd_sf"/>
</dbReference>
<feature type="compositionally biased region" description="Basic and acidic residues" evidence="15">
    <location>
        <begin position="1"/>
        <end position="11"/>
    </location>
</feature>
<keyword evidence="12" id="KW-0539">Nucleus</keyword>
<evidence type="ECO:0000256" key="16">
    <source>
        <dbReference type="SAM" id="Phobius"/>
    </source>
</evidence>
<dbReference type="Gene3D" id="3.40.350.10">
    <property type="entry name" value="Creatinase/prolidase N-terminal domain"/>
    <property type="match status" value="1"/>
</dbReference>
<dbReference type="GO" id="GO:0045944">
    <property type="term" value="P:positive regulation of transcription by RNA polymerase II"/>
    <property type="evidence" value="ECO:0007669"/>
    <property type="project" value="TreeGrafter"/>
</dbReference>
<dbReference type="InterPro" id="IPR000994">
    <property type="entry name" value="Pept_M24"/>
</dbReference>
<sequence>MAPPKGKDKATESPNLDLSDAESSGHSEDESTTQDKGKAGDTPNVPLQKRRRVTRACDECRRKKIKCDGKQPCTHCQVYSYECTYDKPSNRRRNPAPQYIEALENRLQRAEGLLKKFMPDVDLADPNLDPAVEQEFRLREQARTKALKKEDSSSPSPMKSDERLMSMISGVGQLEFDDNGDYDFHGPSSGNVFFKKMKNHFKGLLGRDYHVPVLPRPPKPSSIVGLDSPRLSAISSPGSSRKGSTADVCDLPPKVIARRLCSHSLKYATCLLRIVHVPSFYTMVDRIYDKPPGKYGSYGTDEDRDLALLYSVLALGCMYNVADDEKSKKPPYEIATEQGLKYYTSARFLLQDVTDCRDLISLQALLFMILFIQSISSLGTCYGFVGIALRSALRMGLHRNLPHNQGTAIDAESRRRVFSVCRQLDIYVSALLGFPMLLNDDDIDQPLPTPIDDEFITKNGMVPVPPGTTSFIEAFNAHARLMDILSKIIKHIYPVKGMEQTVAEGGQMSPSYMISYGKVQELETALQQWNEELPAAWRPDSEGPEEVVRVRNLLRFAYAHVQMVLYRPFLHAVSAKMTSGKPPDERSYACGAAGINVARNIIHIGIEMRKQVSLVGPYWFTLFTEFFAIITLVFYVLENDDKPGTTDIMADATAGRDMIGKLARRSMAADRISKALDVMFDQLPDKMKGVAAGAAPSKKRSATDSKESLHAVVSPSPMHITGDAMDGMRNHSAHGARGSLGPMAPNVSFDLDTNFGMDDFSSNVPGMSPLDLASTPVESMSSGQMEQGQRLPDGMTHGVNPINQLDAVMFPSADPLAYPNQPGFAMRGGPQHYDPSQFYAPNLFDGIEGQLMGPLPPYLMQTPQGQPGFSFPAQMYPDPMLAIQMQRAPQHQPHPHHQMPQQAQRRRMFSQFGSQQPWSGMFPHTTAGLEAVYGIAESFVGQGSTLFCEWKQEKNVVTPGAQQSSTHRRAAGLTFVSVAATSVAFTTKPPWQFIDICLDMEAHDVLDHDLVIVEEFDALAIEVKPAPSQKFPAKQHARKVAKELGVDHGIIYLPGQSEKGWEDSDMDVPFRQRRYFYYLSGANFPRCAVTYDIEADNLILWVPYTPPQQALWYGTTPTPAECLKQSDLDDVKYTAELPKYLVPTLALVETLYVLRESQLPRFKSFDTLKPHVTVDTTSLLPAISEARVIKTAFEISMIRKANDISSAAHKAVCQKIRYLKNECEVEAIFQAVSLSRNAHSQSYAIIAGSGSNGASLHYGANNEPLAGRQLLVLDAGAEWNVYSSDITRTLPISGKFTPEARAIYDLVAEMQSQCEDRIRPGTVYFSLHLHAHLVAVKGLLELGILHNGTASEIFKNGTSAAFFPHGLGHHVGLEVHDVAGYERLLVEQDGFMTLGGKMKLFVPHMLKEMINTAVSKGDAGDAAATTGPPYKGRRELAPGMVVTVEPGLYFNRQYIEAYFLRQPEHAKYINQEVLERYWDVGGVRIEDCLLVTEDGAENLSWAPKGEEMLNIINGKSM</sequence>
<evidence type="ECO:0000256" key="7">
    <source>
        <dbReference type="ARBA" id="ARBA00023015"/>
    </source>
</evidence>
<dbReference type="GO" id="GO:0030145">
    <property type="term" value="F:manganese ion binding"/>
    <property type="evidence" value="ECO:0007669"/>
    <property type="project" value="InterPro"/>
</dbReference>
<feature type="region of interest" description="Disordered" evidence="15">
    <location>
        <begin position="142"/>
        <end position="161"/>
    </location>
</feature>
<dbReference type="CDD" id="cd00067">
    <property type="entry name" value="GAL4"/>
    <property type="match status" value="1"/>
</dbReference>
<dbReference type="GO" id="GO:0070006">
    <property type="term" value="F:metalloaminopeptidase activity"/>
    <property type="evidence" value="ECO:0007669"/>
    <property type="project" value="InterPro"/>
</dbReference>
<keyword evidence="16" id="KW-1133">Transmembrane helix</keyword>
<name>A0A9P8UZQ7_9PEZI</name>
<dbReference type="SUPFAM" id="SSF57701">
    <property type="entry name" value="Zn2/Cys6 DNA-binding domain"/>
    <property type="match status" value="1"/>
</dbReference>
<keyword evidence="4 14" id="KW-0479">Metal-binding</keyword>
<evidence type="ECO:0000256" key="4">
    <source>
        <dbReference type="ARBA" id="ARBA00022723"/>
    </source>
</evidence>
<evidence type="ECO:0000256" key="15">
    <source>
        <dbReference type="SAM" id="MobiDB-lite"/>
    </source>
</evidence>
<keyword evidence="9" id="KW-0238">DNA-binding</keyword>
<comment type="similarity">
    <text evidence="3 14">Belongs to the peptidase M24B family.</text>
</comment>
<keyword evidence="6" id="KW-0862">Zinc</keyword>
<feature type="compositionally biased region" description="Basic and acidic residues" evidence="15">
    <location>
        <begin position="23"/>
        <end position="39"/>
    </location>
</feature>
<keyword evidence="19" id="KW-1185">Reference proteome</keyword>
<dbReference type="InterPro" id="IPR007865">
    <property type="entry name" value="Aminopep_P_N"/>
</dbReference>
<dbReference type="InterPro" id="IPR051711">
    <property type="entry name" value="Stress_Response_Reg"/>
</dbReference>
<keyword evidence="5" id="KW-0378">Hydrolase</keyword>
<dbReference type="GO" id="GO:0000981">
    <property type="term" value="F:DNA-binding transcription factor activity, RNA polymerase II-specific"/>
    <property type="evidence" value="ECO:0007669"/>
    <property type="project" value="InterPro"/>
</dbReference>
<evidence type="ECO:0000256" key="13">
    <source>
        <dbReference type="ARBA" id="ARBA00032413"/>
    </source>
</evidence>
<dbReference type="SMART" id="SM00066">
    <property type="entry name" value="GAL4"/>
    <property type="match status" value="1"/>
</dbReference>
<evidence type="ECO:0000256" key="6">
    <source>
        <dbReference type="ARBA" id="ARBA00022833"/>
    </source>
</evidence>
<feature type="transmembrane region" description="Helical" evidence="16">
    <location>
        <begin position="618"/>
        <end position="637"/>
    </location>
</feature>
<dbReference type="GO" id="GO:0008270">
    <property type="term" value="F:zinc ion binding"/>
    <property type="evidence" value="ECO:0007669"/>
    <property type="project" value="InterPro"/>
</dbReference>
<evidence type="ECO:0000313" key="19">
    <source>
        <dbReference type="Proteomes" id="UP000758603"/>
    </source>
</evidence>
<dbReference type="PANTHER" id="PTHR47540:SF1">
    <property type="entry name" value="ACTIVATOR OF STRESS GENES 1-RELATED"/>
    <property type="match status" value="1"/>
</dbReference>
<dbReference type="PROSITE" id="PS50048">
    <property type="entry name" value="ZN2_CY6_FUNGAL_2"/>
    <property type="match status" value="1"/>
</dbReference>
<dbReference type="InterPro" id="IPR001138">
    <property type="entry name" value="Zn2Cys6_DnaBD"/>
</dbReference>
<dbReference type="GO" id="GO:0005634">
    <property type="term" value="C:nucleus"/>
    <property type="evidence" value="ECO:0007669"/>
    <property type="project" value="UniProtKB-SubCell"/>
</dbReference>
<accession>A0A9P8UZQ7</accession>
<keyword evidence="11" id="KW-0464">Manganese</keyword>
<dbReference type="Pfam" id="PF00557">
    <property type="entry name" value="Peptidase_M24"/>
    <property type="match status" value="1"/>
</dbReference>
<dbReference type="InterPro" id="IPR036005">
    <property type="entry name" value="Creatinase/aminopeptidase-like"/>
</dbReference>
<dbReference type="GO" id="GO:0006351">
    <property type="term" value="P:DNA-templated transcription"/>
    <property type="evidence" value="ECO:0007669"/>
    <property type="project" value="InterPro"/>
</dbReference>
<feature type="compositionally biased region" description="Polar residues" evidence="15">
    <location>
        <begin position="12"/>
        <end position="22"/>
    </location>
</feature>
<dbReference type="RefSeq" id="XP_045965521.1">
    <property type="nucleotide sequence ID" value="XM_046097359.1"/>
</dbReference>
<evidence type="ECO:0000256" key="10">
    <source>
        <dbReference type="ARBA" id="ARBA00023163"/>
    </source>
</evidence>
<keyword evidence="10" id="KW-0804">Transcription</keyword>
<evidence type="ECO:0000256" key="12">
    <source>
        <dbReference type="ARBA" id="ARBA00023242"/>
    </source>
</evidence>
<evidence type="ECO:0000256" key="9">
    <source>
        <dbReference type="ARBA" id="ARBA00023125"/>
    </source>
</evidence>
<feature type="domain" description="Zn(2)-C6 fungal-type" evidence="17">
    <location>
        <begin position="56"/>
        <end position="85"/>
    </location>
</feature>
<comment type="subcellular location">
    <subcellularLocation>
        <location evidence="2">Nucleus</location>
    </subcellularLocation>
</comment>
<dbReference type="SMART" id="SM00906">
    <property type="entry name" value="Fungal_trans"/>
    <property type="match status" value="1"/>
</dbReference>
<evidence type="ECO:0000256" key="3">
    <source>
        <dbReference type="ARBA" id="ARBA00008766"/>
    </source>
</evidence>
<keyword evidence="16" id="KW-0472">Membrane</keyword>
<dbReference type="EMBL" id="JAGPXC010000001">
    <property type="protein sequence ID" value="KAH6661390.1"/>
    <property type="molecule type" value="Genomic_DNA"/>
</dbReference>
<reference evidence="18" key="1">
    <citation type="journal article" date="2021" name="Nat. Commun.">
        <title>Genetic determinants of endophytism in the Arabidopsis root mycobiome.</title>
        <authorList>
            <person name="Mesny F."/>
            <person name="Miyauchi S."/>
            <person name="Thiergart T."/>
            <person name="Pickel B."/>
            <person name="Atanasova L."/>
            <person name="Karlsson M."/>
            <person name="Huettel B."/>
            <person name="Barry K.W."/>
            <person name="Haridas S."/>
            <person name="Chen C."/>
            <person name="Bauer D."/>
            <person name="Andreopoulos W."/>
            <person name="Pangilinan J."/>
            <person name="LaButti K."/>
            <person name="Riley R."/>
            <person name="Lipzen A."/>
            <person name="Clum A."/>
            <person name="Drula E."/>
            <person name="Henrissat B."/>
            <person name="Kohler A."/>
            <person name="Grigoriev I.V."/>
            <person name="Martin F.M."/>
            <person name="Hacquard S."/>
        </authorList>
    </citation>
    <scope>NUCLEOTIDE SEQUENCE</scope>
    <source>
        <strain evidence="18">MPI-SDFR-AT-0073</strain>
    </source>
</reference>
<evidence type="ECO:0000256" key="14">
    <source>
        <dbReference type="RuleBase" id="RU000590"/>
    </source>
</evidence>
<dbReference type="Gene3D" id="4.10.240.10">
    <property type="entry name" value="Zn(2)-C6 fungal-type DNA-binding domain"/>
    <property type="match status" value="1"/>
</dbReference>
<dbReference type="Pfam" id="PF00172">
    <property type="entry name" value="Zn_clus"/>
    <property type="match status" value="1"/>
</dbReference>
<dbReference type="CDD" id="cd01087">
    <property type="entry name" value="Prolidase"/>
    <property type="match status" value="1"/>
</dbReference>
<dbReference type="SMART" id="SM01011">
    <property type="entry name" value="AMP_N"/>
    <property type="match status" value="1"/>
</dbReference>
<dbReference type="InterPro" id="IPR007219">
    <property type="entry name" value="XnlR_reg_dom"/>
</dbReference>
<dbReference type="GO" id="GO:0043565">
    <property type="term" value="F:sequence-specific DNA binding"/>
    <property type="evidence" value="ECO:0007669"/>
    <property type="project" value="TreeGrafter"/>
</dbReference>
<keyword evidence="8" id="KW-0645">Protease</keyword>
<comment type="caution">
    <text evidence="18">The sequence shown here is derived from an EMBL/GenBank/DDBJ whole genome shotgun (WGS) entry which is preliminary data.</text>
</comment>
<organism evidence="18 19">
    <name type="scientific">Truncatella angustata</name>
    <dbReference type="NCBI Taxonomy" id="152316"/>
    <lineage>
        <taxon>Eukaryota</taxon>
        <taxon>Fungi</taxon>
        <taxon>Dikarya</taxon>
        <taxon>Ascomycota</taxon>
        <taxon>Pezizomycotina</taxon>
        <taxon>Sordariomycetes</taxon>
        <taxon>Xylariomycetidae</taxon>
        <taxon>Amphisphaeriales</taxon>
        <taxon>Sporocadaceae</taxon>
        <taxon>Truncatella</taxon>
    </lineage>
</organism>
<evidence type="ECO:0000259" key="17">
    <source>
        <dbReference type="PROSITE" id="PS50048"/>
    </source>
</evidence>
<evidence type="ECO:0000313" key="18">
    <source>
        <dbReference type="EMBL" id="KAH6661390.1"/>
    </source>
</evidence>
<comment type="cofactor">
    <cofactor evidence="1">
        <name>Mn(2+)</name>
        <dbReference type="ChEBI" id="CHEBI:29035"/>
    </cofactor>
</comment>
<dbReference type="SUPFAM" id="SSF55920">
    <property type="entry name" value="Creatinase/aminopeptidase"/>
    <property type="match status" value="1"/>
</dbReference>
<feature type="region of interest" description="Disordered" evidence="15">
    <location>
        <begin position="691"/>
        <end position="711"/>
    </location>
</feature>
<dbReference type="GeneID" id="70126251"/>
<evidence type="ECO:0000256" key="1">
    <source>
        <dbReference type="ARBA" id="ARBA00001936"/>
    </source>
</evidence>
<evidence type="ECO:0000256" key="5">
    <source>
        <dbReference type="ARBA" id="ARBA00022801"/>
    </source>
</evidence>
<dbReference type="SUPFAM" id="SSF53092">
    <property type="entry name" value="Creatinase/prolidase N-terminal domain"/>
    <property type="match status" value="1"/>
</dbReference>
<proteinExistence type="inferred from homology"/>
<dbReference type="InterPro" id="IPR001131">
    <property type="entry name" value="Peptidase_M24B_aminopep-P_CS"/>
</dbReference>
<dbReference type="OrthoDB" id="422427at2759"/>
<keyword evidence="7" id="KW-0805">Transcription regulation</keyword>
<dbReference type="PANTHER" id="PTHR47540">
    <property type="entry name" value="THIAMINE REPRESSIBLE GENES REGULATORY PROTEIN THI5"/>
    <property type="match status" value="1"/>
</dbReference>
<dbReference type="CDD" id="cd12148">
    <property type="entry name" value="fungal_TF_MHR"/>
    <property type="match status" value="1"/>
</dbReference>
<feature type="transmembrane region" description="Helical" evidence="16">
    <location>
        <begin position="364"/>
        <end position="389"/>
    </location>
</feature>
<dbReference type="PROSITE" id="PS00491">
    <property type="entry name" value="PROLINE_PEPTIDASE"/>
    <property type="match status" value="1"/>
</dbReference>
<dbReference type="PROSITE" id="PS00463">
    <property type="entry name" value="ZN2_CY6_FUNGAL_1"/>
    <property type="match status" value="1"/>
</dbReference>
<dbReference type="Proteomes" id="UP000758603">
    <property type="component" value="Unassembled WGS sequence"/>
</dbReference>
<evidence type="ECO:0000256" key="11">
    <source>
        <dbReference type="ARBA" id="ARBA00023211"/>
    </source>
</evidence>
<evidence type="ECO:0000256" key="2">
    <source>
        <dbReference type="ARBA" id="ARBA00004123"/>
    </source>
</evidence>
<evidence type="ECO:0000256" key="8">
    <source>
        <dbReference type="ARBA" id="ARBA00023049"/>
    </source>
</evidence>
<gene>
    <name evidence="18" type="ORF">BKA67DRAFT_510819</name>
</gene>
<keyword evidence="8" id="KW-0482">Metalloprotease</keyword>
<feature type="region of interest" description="Disordered" evidence="15">
    <location>
        <begin position="1"/>
        <end position="54"/>
    </location>
</feature>
<feature type="compositionally biased region" description="Basic and acidic residues" evidence="15">
    <location>
        <begin position="142"/>
        <end position="152"/>
    </location>
</feature>